<dbReference type="VEuPathDB" id="FungiDB:AeMF1_021035"/>
<proteinExistence type="predicted"/>
<accession>A0A6G0XV33</accession>
<organism evidence="2 3">
    <name type="scientific">Aphanomyces euteiches</name>
    <dbReference type="NCBI Taxonomy" id="100861"/>
    <lineage>
        <taxon>Eukaryota</taxon>
        <taxon>Sar</taxon>
        <taxon>Stramenopiles</taxon>
        <taxon>Oomycota</taxon>
        <taxon>Saprolegniomycetes</taxon>
        <taxon>Saprolegniales</taxon>
        <taxon>Verrucalvaceae</taxon>
        <taxon>Aphanomyces</taxon>
    </lineage>
</organism>
<reference evidence="2 3" key="1">
    <citation type="submission" date="2019-07" db="EMBL/GenBank/DDBJ databases">
        <title>Genomics analysis of Aphanomyces spp. identifies a new class of oomycete effector associated with host adaptation.</title>
        <authorList>
            <person name="Gaulin E."/>
        </authorList>
    </citation>
    <scope>NUCLEOTIDE SEQUENCE [LARGE SCALE GENOMIC DNA]</scope>
    <source>
        <strain evidence="2 3">ATCC 201684</strain>
    </source>
</reference>
<sequence length="186" mass="21364">MMKHEMRAPEASNSNQEYRGPSPDDVQGAPPPVLLPRFHHSVHQPQYATTTPPSPTERTPTPVGFHHPQVDPTSPTSVYNSRIYGDASTSRSFLEYDMRNRLAHEIRTHNRTWREECTNQERESNRRRIENALRTHAPSYDELLLIVSAIDEELLHISSHSKFQYFDSAMDFQRTLESGCTTSYGP</sequence>
<dbReference type="EMBL" id="VJMJ01000009">
    <property type="protein sequence ID" value="KAF0744414.1"/>
    <property type="molecule type" value="Genomic_DNA"/>
</dbReference>
<dbReference type="Proteomes" id="UP000481153">
    <property type="component" value="Unassembled WGS sequence"/>
</dbReference>
<name>A0A6G0XV33_9STRA</name>
<keyword evidence="3" id="KW-1185">Reference proteome</keyword>
<comment type="caution">
    <text evidence="2">The sequence shown here is derived from an EMBL/GenBank/DDBJ whole genome shotgun (WGS) entry which is preliminary data.</text>
</comment>
<evidence type="ECO:0000256" key="1">
    <source>
        <dbReference type="SAM" id="MobiDB-lite"/>
    </source>
</evidence>
<evidence type="ECO:0000313" key="3">
    <source>
        <dbReference type="Proteomes" id="UP000481153"/>
    </source>
</evidence>
<gene>
    <name evidence="2" type="ORF">Ae201684_000895</name>
</gene>
<feature type="region of interest" description="Disordered" evidence="1">
    <location>
        <begin position="1"/>
        <end position="79"/>
    </location>
</feature>
<protein>
    <submittedName>
        <fullName evidence="2">Uncharacterized protein</fullName>
    </submittedName>
</protein>
<dbReference type="AlphaFoldDB" id="A0A6G0XV33"/>
<evidence type="ECO:0000313" key="2">
    <source>
        <dbReference type="EMBL" id="KAF0744414.1"/>
    </source>
</evidence>